<keyword evidence="3" id="KW-1185">Reference proteome</keyword>
<reference evidence="2" key="1">
    <citation type="submission" date="2023-03" db="EMBL/GenBank/DDBJ databases">
        <title>Massive genome expansion in bonnet fungi (Mycena s.s.) driven by repeated elements and novel gene families across ecological guilds.</title>
        <authorList>
            <consortium name="Lawrence Berkeley National Laboratory"/>
            <person name="Harder C.B."/>
            <person name="Miyauchi S."/>
            <person name="Viragh M."/>
            <person name="Kuo A."/>
            <person name="Thoen E."/>
            <person name="Andreopoulos B."/>
            <person name="Lu D."/>
            <person name="Skrede I."/>
            <person name="Drula E."/>
            <person name="Henrissat B."/>
            <person name="Morin E."/>
            <person name="Kohler A."/>
            <person name="Barry K."/>
            <person name="LaButti K."/>
            <person name="Morin E."/>
            <person name="Salamov A."/>
            <person name="Lipzen A."/>
            <person name="Mereny Z."/>
            <person name="Hegedus B."/>
            <person name="Baldrian P."/>
            <person name="Stursova M."/>
            <person name="Weitz H."/>
            <person name="Taylor A."/>
            <person name="Grigoriev I.V."/>
            <person name="Nagy L.G."/>
            <person name="Martin F."/>
            <person name="Kauserud H."/>
        </authorList>
    </citation>
    <scope>NUCLEOTIDE SEQUENCE</scope>
    <source>
        <strain evidence="2">CBHHK200</strain>
    </source>
</reference>
<evidence type="ECO:0000313" key="3">
    <source>
        <dbReference type="Proteomes" id="UP001218188"/>
    </source>
</evidence>
<protein>
    <submittedName>
        <fullName evidence="2">Uncharacterized protein</fullName>
    </submittedName>
</protein>
<evidence type="ECO:0000256" key="1">
    <source>
        <dbReference type="SAM" id="MobiDB-lite"/>
    </source>
</evidence>
<dbReference type="AlphaFoldDB" id="A0AAD6T9U2"/>
<feature type="compositionally biased region" description="Basic and acidic residues" evidence="1">
    <location>
        <begin position="380"/>
        <end position="394"/>
    </location>
</feature>
<name>A0AAD6T9U2_9AGAR</name>
<sequence length="424" mass="45137">MCPRGCRNAHMDDILRLCPRPPALARAPEKRYVSVSIHVLTQRPGPPFHPGAPPRALPTRLMHTHHLALPPPLAARVPTTPGAPCSFDPLLRARIIHWLIGLGVEALDEWEGAESAQLSAEYIARWESLGPTLARIVAGRWVRGVTRYQSIRARAPPSSLCADGGVDLRADDDTLPFLIASHRFPALVSSVCPARSRVLPRLPTGTPAPSQPHILKISTHTLLRRRSTDPRAAYSEDRDAASSLQAGSGWIWEVAEGAAGGASLPVTVCARAASLGTLARLHPREPTLVHPRTYARACATYSGALPRRYSGAPSPSGRCSLCIRARVVYLRLSDPAISSFPRLESGTGTGRGCESEGGAGDGNGDGEGAGDEPVGGWELRCVDDGKGREDEGRRGTGGLSDGLVWRGSVCGCAGAVHMRARTRV</sequence>
<gene>
    <name evidence="2" type="ORF">C8F04DRAFT_272648</name>
</gene>
<comment type="caution">
    <text evidence="2">The sequence shown here is derived from an EMBL/GenBank/DDBJ whole genome shotgun (WGS) entry which is preliminary data.</text>
</comment>
<dbReference type="EMBL" id="JARJCM010000024">
    <property type="protein sequence ID" value="KAJ7039987.1"/>
    <property type="molecule type" value="Genomic_DNA"/>
</dbReference>
<dbReference type="Proteomes" id="UP001218188">
    <property type="component" value="Unassembled WGS sequence"/>
</dbReference>
<feature type="compositionally biased region" description="Gly residues" evidence="1">
    <location>
        <begin position="347"/>
        <end position="367"/>
    </location>
</feature>
<evidence type="ECO:0000313" key="2">
    <source>
        <dbReference type="EMBL" id="KAJ7039987.1"/>
    </source>
</evidence>
<feature type="region of interest" description="Disordered" evidence="1">
    <location>
        <begin position="341"/>
        <end position="398"/>
    </location>
</feature>
<proteinExistence type="predicted"/>
<accession>A0AAD6T9U2</accession>
<organism evidence="2 3">
    <name type="scientific">Mycena alexandri</name>
    <dbReference type="NCBI Taxonomy" id="1745969"/>
    <lineage>
        <taxon>Eukaryota</taxon>
        <taxon>Fungi</taxon>
        <taxon>Dikarya</taxon>
        <taxon>Basidiomycota</taxon>
        <taxon>Agaricomycotina</taxon>
        <taxon>Agaricomycetes</taxon>
        <taxon>Agaricomycetidae</taxon>
        <taxon>Agaricales</taxon>
        <taxon>Marasmiineae</taxon>
        <taxon>Mycenaceae</taxon>
        <taxon>Mycena</taxon>
    </lineage>
</organism>